<feature type="binding site" evidence="6 7">
    <location>
        <position position="187"/>
    </location>
    <ligand>
        <name>FMN</name>
        <dbReference type="ChEBI" id="CHEBI:58210"/>
    </ligand>
</feature>
<feature type="binding site" evidence="6 7">
    <location>
        <position position="97"/>
    </location>
    <ligand>
        <name>FMN</name>
        <dbReference type="ChEBI" id="CHEBI:58210"/>
    </ligand>
</feature>
<feature type="binding site" evidence="6">
    <location>
        <position position="119"/>
    </location>
    <ligand>
        <name>substrate</name>
    </ligand>
</feature>
<dbReference type="SUPFAM" id="SSF50475">
    <property type="entry name" value="FMN-binding split barrel"/>
    <property type="match status" value="1"/>
</dbReference>
<evidence type="ECO:0000256" key="2">
    <source>
        <dbReference type="ARBA" id="ARBA00022630"/>
    </source>
</evidence>
<feature type="binding site" evidence="6">
    <location>
        <position position="58"/>
    </location>
    <ligand>
        <name>substrate</name>
    </ligand>
</feature>
<organism evidence="10 11">
    <name type="scientific">Aureimonas jatrophae</name>
    <dbReference type="NCBI Taxonomy" id="1166073"/>
    <lineage>
        <taxon>Bacteria</taxon>
        <taxon>Pseudomonadati</taxon>
        <taxon>Pseudomonadota</taxon>
        <taxon>Alphaproteobacteria</taxon>
        <taxon>Hyphomicrobiales</taxon>
        <taxon>Aurantimonadaceae</taxon>
        <taxon>Aureimonas</taxon>
    </lineage>
</organism>
<feature type="binding site" evidence="6">
    <location>
        <position position="115"/>
    </location>
    <ligand>
        <name>substrate</name>
    </ligand>
</feature>
<dbReference type="GO" id="GO:0004733">
    <property type="term" value="F:pyridoxamine phosphate oxidase activity"/>
    <property type="evidence" value="ECO:0007669"/>
    <property type="project" value="UniProtKB-UniRule"/>
</dbReference>
<accession>A0A1H0GN69</accession>
<dbReference type="GO" id="GO:0008615">
    <property type="term" value="P:pyridoxine biosynthetic process"/>
    <property type="evidence" value="ECO:0007669"/>
    <property type="project" value="UniProtKB-UniRule"/>
</dbReference>
<dbReference type="AlphaFoldDB" id="A0A1H0GN69"/>
<comment type="catalytic activity">
    <reaction evidence="6">
        <text>pyridoxamine 5'-phosphate + O2 + H2O = pyridoxal 5'-phosphate + H2O2 + NH4(+)</text>
        <dbReference type="Rhea" id="RHEA:15817"/>
        <dbReference type="ChEBI" id="CHEBI:15377"/>
        <dbReference type="ChEBI" id="CHEBI:15379"/>
        <dbReference type="ChEBI" id="CHEBI:16240"/>
        <dbReference type="ChEBI" id="CHEBI:28938"/>
        <dbReference type="ChEBI" id="CHEBI:58451"/>
        <dbReference type="ChEBI" id="CHEBI:597326"/>
        <dbReference type="EC" id="1.4.3.5"/>
    </reaction>
</comment>
<dbReference type="InterPro" id="IPR012349">
    <property type="entry name" value="Split_barrel_FMN-bd"/>
</dbReference>
<dbReference type="Gene3D" id="2.30.110.10">
    <property type="entry name" value="Electron Transport, Fmn-binding Protein, Chain A"/>
    <property type="match status" value="1"/>
</dbReference>
<comment type="catalytic activity">
    <reaction evidence="6">
        <text>pyridoxine 5'-phosphate + O2 = pyridoxal 5'-phosphate + H2O2</text>
        <dbReference type="Rhea" id="RHEA:15149"/>
        <dbReference type="ChEBI" id="CHEBI:15379"/>
        <dbReference type="ChEBI" id="CHEBI:16240"/>
        <dbReference type="ChEBI" id="CHEBI:58589"/>
        <dbReference type="ChEBI" id="CHEBI:597326"/>
        <dbReference type="EC" id="1.4.3.5"/>
    </reaction>
</comment>
<evidence type="ECO:0000313" key="10">
    <source>
        <dbReference type="EMBL" id="SDO08365.1"/>
    </source>
</evidence>
<comment type="similarity">
    <text evidence="1 6">Belongs to the pyridoxamine 5'-phosphate oxidase family.</text>
</comment>
<evidence type="ECO:0000259" key="8">
    <source>
        <dbReference type="Pfam" id="PF01243"/>
    </source>
</evidence>
<dbReference type="GO" id="GO:0010181">
    <property type="term" value="F:FMN binding"/>
    <property type="evidence" value="ECO:0007669"/>
    <property type="project" value="UniProtKB-UniRule"/>
</dbReference>
<dbReference type="InterPro" id="IPR019576">
    <property type="entry name" value="Pyridoxamine_oxidase_dimer_C"/>
</dbReference>
<evidence type="ECO:0000256" key="6">
    <source>
        <dbReference type="HAMAP-Rule" id="MF_01629"/>
    </source>
</evidence>
<keyword evidence="5 6" id="KW-0664">Pyridoxine biosynthesis</keyword>
<evidence type="ECO:0000256" key="7">
    <source>
        <dbReference type="PIRSR" id="PIRSR000190-2"/>
    </source>
</evidence>
<proteinExistence type="inferred from homology"/>
<protein>
    <recommendedName>
        <fullName evidence="6">Pyridoxine/pyridoxamine 5'-phosphate oxidase</fullName>
        <ecNumber evidence="6">1.4.3.5</ecNumber>
    </recommendedName>
    <alternativeName>
        <fullName evidence="6">PNP/PMP oxidase</fullName>
        <shortName evidence="6">PNPOx</shortName>
    </alternativeName>
    <alternativeName>
        <fullName evidence="6">Pyridoxal 5'-phosphate synthase</fullName>
    </alternativeName>
</protein>
<feature type="binding site" evidence="6 7">
    <location>
        <begin position="68"/>
        <end position="69"/>
    </location>
    <ligand>
        <name>FMN</name>
        <dbReference type="ChEBI" id="CHEBI:58210"/>
    </ligand>
</feature>
<evidence type="ECO:0000256" key="5">
    <source>
        <dbReference type="ARBA" id="ARBA00023096"/>
    </source>
</evidence>
<comment type="subunit">
    <text evidence="6">Homodimer.</text>
</comment>
<comment type="cofactor">
    <cofactor evidence="6 7">
        <name>FMN</name>
        <dbReference type="ChEBI" id="CHEBI:58210"/>
    </cofactor>
    <text evidence="6 7">Binds 1 FMN per subunit.</text>
</comment>
<name>A0A1H0GN69_9HYPH</name>
<sequence>MDKTALMDDEAVKHRDPNELFRDWMADAEKSEVNDPGAMSLATVDGDGLPDVRMVLLKEYDDRGFVFYTNFESRKGHELLAHRKAALCLHWKSLRRQVRVRGSVEVVSDAEADRYFASRPKGSRIGAKASDQSRPLDSRATLERRVHDLEAQYGDGDVPRPPNWSGFRVIPSEIEFWRDGEFRLHDRFRFTRNDDGWQAVRLYP</sequence>
<dbReference type="STRING" id="1166073.SAMN05192530_103217"/>
<dbReference type="Proteomes" id="UP000198793">
    <property type="component" value="Unassembled WGS sequence"/>
</dbReference>
<dbReference type="Pfam" id="PF10590">
    <property type="entry name" value="PNP_phzG_C"/>
    <property type="match status" value="1"/>
</dbReference>
<dbReference type="NCBIfam" id="NF004231">
    <property type="entry name" value="PRK05679.1"/>
    <property type="match status" value="1"/>
</dbReference>
<evidence type="ECO:0000256" key="4">
    <source>
        <dbReference type="ARBA" id="ARBA00023002"/>
    </source>
</evidence>
<keyword evidence="11" id="KW-1185">Reference proteome</keyword>
<dbReference type="NCBIfam" id="TIGR00558">
    <property type="entry name" value="pdxH"/>
    <property type="match status" value="1"/>
</dbReference>
<feature type="binding site" evidence="6">
    <location>
        <position position="123"/>
    </location>
    <ligand>
        <name>substrate</name>
    </ligand>
</feature>
<keyword evidence="4 6" id="KW-0560">Oxidoreductase</keyword>
<evidence type="ECO:0000259" key="9">
    <source>
        <dbReference type="Pfam" id="PF10590"/>
    </source>
</evidence>
<feature type="binding site" evidence="6 7">
    <location>
        <position position="75"/>
    </location>
    <ligand>
        <name>FMN</name>
        <dbReference type="ChEBI" id="CHEBI:58210"/>
    </ligand>
</feature>
<dbReference type="PIRSF" id="PIRSF000190">
    <property type="entry name" value="Pyd_amn-ph_oxd"/>
    <property type="match status" value="1"/>
</dbReference>
<comment type="pathway">
    <text evidence="6">Cofactor metabolism; pyridoxal 5'-phosphate salvage; pyridoxal 5'-phosphate from pyridoxamine 5'-phosphate: step 1/1.</text>
</comment>
<dbReference type="InterPro" id="IPR011576">
    <property type="entry name" value="Pyridox_Oxase_N"/>
</dbReference>
<feature type="binding site" evidence="6 7">
    <location>
        <position position="74"/>
    </location>
    <ligand>
        <name>FMN</name>
        <dbReference type="ChEBI" id="CHEBI:58210"/>
    </ligand>
</feature>
<reference evidence="10 11" key="1">
    <citation type="submission" date="2016-10" db="EMBL/GenBank/DDBJ databases">
        <authorList>
            <person name="de Groot N.N."/>
        </authorList>
    </citation>
    <scope>NUCLEOTIDE SEQUENCE [LARGE SCALE GENOMIC DNA]</scope>
    <source>
        <strain evidence="11">L7-484,KACC 16230,DSM 25025</strain>
    </source>
</reference>
<dbReference type="RefSeq" id="WP_090672024.1">
    <property type="nucleotide sequence ID" value="NZ_FNIT01000003.1"/>
</dbReference>
<feature type="binding site" evidence="6">
    <location>
        <begin position="183"/>
        <end position="185"/>
    </location>
    <ligand>
        <name>substrate</name>
    </ligand>
</feature>
<dbReference type="OrthoDB" id="9780392at2"/>
<comment type="function">
    <text evidence="6">Catalyzes the oxidation of either pyridoxine 5'-phosphate (PNP) or pyridoxamine 5'-phosphate (PMP) into pyridoxal 5'-phosphate (PLP).</text>
</comment>
<feature type="domain" description="Pyridoxamine 5'-phosphate oxidase N-terminal" evidence="8">
    <location>
        <begin position="27"/>
        <end position="151"/>
    </location>
</feature>
<keyword evidence="3 6" id="KW-0288">FMN</keyword>
<dbReference type="HAMAP" id="MF_01629">
    <property type="entry name" value="PdxH"/>
    <property type="match status" value="1"/>
</dbReference>
<dbReference type="UniPathway" id="UPA01068">
    <property type="reaction ID" value="UER00304"/>
</dbReference>
<dbReference type="EC" id="1.4.3.5" evidence="6"/>
<evidence type="ECO:0000256" key="3">
    <source>
        <dbReference type="ARBA" id="ARBA00022643"/>
    </source>
</evidence>
<feature type="binding site" evidence="6 7">
    <location>
        <begin position="132"/>
        <end position="133"/>
    </location>
    <ligand>
        <name>FMN</name>
        <dbReference type="ChEBI" id="CHEBI:58210"/>
    </ligand>
</feature>
<dbReference type="Pfam" id="PF01243">
    <property type="entry name" value="PNPOx_N"/>
    <property type="match status" value="1"/>
</dbReference>
<dbReference type="PANTHER" id="PTHR10851">
    <property type="entry name" value="PYRIDOXINE-5-PHOSPHATE OXIDASE"/>
    <property type="match status" value="1"/>
</dbReference>
<dbReference type="PANTHER" id="PTHR10851:SF0">
    <property type="entry name" value="PYRIDOXINE-5'-PHOSPHATE OXIDASE"/>
    <property type="match status" value="1"/>
</dbReference>
<gene>
    <name evidence="6" type="primary">pdxH</name>
    <name evidence="10" type="ORF">SAMN05192530_103217</name>
</gene>
<evidence type="ECO:0000256" key="1">
    <source>
        <dbReference type="ARBA" id="ARBA00007301"/>
    </source>
</evidence>
<feature type="domain" description="Pyridoxine 5'-phosphate oxidase dimerisation C-terminal" evidence="9">
    <location>
        <begin position="164"/>
        <end position="204"/>
    </location>
</feature>
<evidence type="ECO:0000313" key="11">
    <source>
        <dbReference type="Proteomes" id="UP000198793"/>
    </source>
</evidence>
<dbReference type="InterPro" id="IPR000659">
    <property type="entry name" value="Pyridox_Oxase"/>
</dbReference>
<feature type="binding site" evidence="6 7">
    <location>
        <position position="177"/>
    </location>
    <ligand>
        <name>FMN</name>
        <dbReference type="ChEBI" id="CHEBI:58210"/>
    </ligand>
</feature>
<feature type="binding site" evidence="6 7">
    <location>
        <begin position="53"/>
        <end position="58"/>
    </location>
    <ligand>
        <name>FMN</name>
        <dbReference type="ChEBI" id="CHEBI:58210"/>
    </ligand>
</feature>
<dbReference type="PROSITE" id="PS01064">
    <property type="entry name" value="PYRIDOX_OXIDASE"/>
    <property type="match status" value="1"/>
</dbReference>
<keyword evidence="2 6" id="KW-0285">Flavoprotein</keyword>
<dbReference type="EMBL" id="FNIT01000003">
    <property type="protein sequence ID" value="SDO08365.1"/>
    <property type="molecule type" value="Genomic_DNA"/>
</dbReference>
<comment type="pathway">
    <text evidence="6">Cofactor metabolism; pyridoxal 5'-phosphate salvage; pyridoxal 5'-phosphate from pyridoxine 5'-phosphate: step 1/1.</text>
</comment>
<dbReference type="InterPro" id="IPR019740">
    <property type="entry name" value="Pyridox_Oxase_CS"/>
</dbReference>